<reference evidence="3" key="1">
    <citation type="submission" date="2018-04" db="EMBL/GenBank/DDBJ databases">
        <authorList>
            <person name="Liu S."/>
            <person name="Wang Z."/>
            <person name="Li J."/>
        </authorList>
    </citation>
    <scope>NUCLEOTIDE SEQUENCE [LARGE SCALE GENOMIC DNA]</scope>
    <source>
        <strain evidence="3">622</strain>
    </source>
</reference>
<organism evidence="2 3">
    <name type="scientific">Mycetocola zhujimingii</name>
    <dbReference type="NCBI Taxonomy" id="2079792"/>
    <lineage>
        <taxon>Bacteria</taxon>
        <taxon>Bacillati</taxon>
        <taxon>Actinomycetota</taxon>
        <taxon>Actinomycetes</taxon>
        <taxon>Micrococcales</taxon>
        <taxon>Microbacteriaceae</taxon>
        <taxon>Mycetocola</taxon>
    </lineage>
</organism>
<evidence type="ECO:0000259" key="1">
    <source>
        <dbReference type="SMART" id="SM00974"/>
    </source>
</evidence>
<gene>
    <name evidence="2" type="ORF">DF223_03790</name>
</gene>
<dbReference type="SMART" id="SM00974">
    <property type="entry name" value="T5orf172"/>
    <property type="match status" value="1"/>
</dbReference>
<keyword evidence="3" id="KW-1185">Reference proteome</keyword>
<dbReference type="Pfam" id="PF13455">
    <property type="entry name" value="MUG113"/>
    <property type="match status" value="1"/>
</dbReference>
<dbReference type="Proteomes" id="UP000244962">
    <property type="component" value="Unassembled WGS sequence"/>
</dbReference>
<feature type="domain" description="Bacteriophage T5 Orf172 DNA-binding" evidence="1">
    <location>
        <begin position="84"/>
        <end position="152"/>
    </location>
</feature>
<accession>A0A2U1TIG8</accession>
<evidence type="ECO:0000313" key="2">
    <source>
        <dbReference type="EMBL" id="PWC08646.1"/>
    </source>
</evidence>
<name>A0A2U1TIG8_9MICO</name>
<protein>
    <submittedName>
        <fullName evidence="2">ATPase</fullName>
    </submittedName>
</protein>
<sequence length="175" mass="19603">MVCGAAVDSGAPVNLCAHHLLVAYDWVARDVGVTDTLESPCLACGSRLGVRYPSGWLCAVCEWKVGEIPDSGVVRARVDVVYYLRFADRIKIGTSSNPRSRLANIVHDEMLAFEPGGRLLEQARHAQFASHRLHRSEWFSVHEALLRHIRIVNTGVDDPWQIYKRWVSEQVALRG</sequence>
<evidence type="ECO:0000313" key="3">
    <source>
        <dbReference type="Proteomes" id="UP000244962"/>
    </source>
</evidence>
<dbReference type="AlphaFoldDB" id="A0A2U1TIG8"/>
<dbReference type="EMBL" id="QEFB01000001">
    <property type="protein sequence ID" value="PWC08646.1"/>
    <property type="molecule type" value="Genomic_DNA"/>
</dbReference>
<dbReference type="InterPro" id="IPR018306">
    <property type="entry name" value="Phage_T5_Orf172_DNA-bd"/>
</dbReference>
<proteinExistence type="predicted"/>
<comment type="caution">
    <text evidence="2">The sequence shown here is derived from an EMBL/GenBank/DDBJ whole genome shotgun (WGS) entry which is preliminary data.</text>
</comment>